<dbReference type="EMBL" id="MN740705">
    <property type="protein sequence ID" value="QHU09128.1"/>
    <property type="molecule type" value="Genomic_DNA"/>
</dbReference>
<dbReference type="InterPro" id="IPR013826">
    <property type="entry name" value="Topo_IA_cen_sub3"/>
</dbReference>
<accession>A0A6C0JZ05</accession>
<dbReference type="PRINTS" id="PR00417">
    <property type="entry name" value="PRTPISMRASEI"/>
</dbReference>
<dbReference type="SMART" id="SM00436">
    <property type="entry name" value="TOP1Bc"/>
    <property type="match status" value="1"/>
</dbReference>
<dbReference type="CDD" id="cd00186">
    <property type="entry name" value="TOP1Ac"/>
    <property type="match status" value="1"/>
</dbReference>
<dbReference type="Pfam" id="PF01751">
    <property type="entry name" value="Toprim"/>
    <property type="match status" value="1"/>
</dbReference>
<dbReference type="PROSITE" id="PS50880">
    <property type="entry name" value="TOPRIM"/>
    <property type="match status" value="1"/>
</dbReference>
<keyword evidence="5" id="KW-0238">DNA-binding</keyword>
<dbReference type="PROSITE" id="PS52039">
    <property type="entry name" value="TOPO_IA_2"/>
    <property type="match status" value="1"/>
</dbReference>
<evidence type="ECO:0000256" key="3">
    <source>
        <dbReference type="ARBA" id="ARBA00012891"/>
    </source>
</evidence>
<evidence type="ECO:0000259" key="8">
    <source>
        <dbReference type="PROSITE" id="PS52039"/>
    </source>
</evidence>
<dbReference type="Pfam" id="PF01131">
    <property type="entry name" value="Topoisom_bac"/>
    <property type="match status" value="1"/>
</dbReference>
<dbReference type="InterPro" id="IPR006171">
    <property type="entry name" value="TOPRIM_dom"/>
</dbReference>
<dbReference type="Gene3D" id="2.70.20.10">
    <property type="entry name" value="Topoisomerase I, domain 3"/>
    <property type="match status" value="1"/>
</dbReference>
<name>A0A6C0JZ05_9ZZZZ</name>
<dbReference type="AlphaFoldDB" id="A0A6C0JZ05"/>
<evidence type="ECO:0000256" key="6">
    <source>
        <dbReference type="ARBA" id="ARBA00023235"/>
    </source>
</evidence>
<dbReference type="GO" id="GO:0003677">
    <property type="term" value="F:DNA binding"/>
    <property type="evidence" value="ECO:0007669"/>
    <property type="project" value="UniProtKB-KW"/>
</dbReference>
<protein>
    <recommendedName>
        <fullName evidence="3">DNA topoisomerase</fullName>
        <ecNumber evidence="3">5.6.2.1</ecNumber>
    </recommendedName>
</protein>
<dbReference type="PANTHER" id="PTHR42785">
    <property type="entry name" value="DNA TOPOISOMERASE, TYPE IA, CORE"/>
    <property type="match status" value="1"/>
</dbReference>
<comment type="similarity">
    <text evidence="2">Belongs to the type IA topoisomerase family.</text>
</comment>
<dbReference type="Gene3D" id="1.10.460.10">
    <property type="entry name" value="Topoisomerase I, domain 2"/>
    <property type="match status" value="2"/>
</dbReference>
<feature type="domain" description="Toprim" evidence="7">
    <location>
        <begin position="3"/>
        <end position="111"/>
    </location>
</feature>
<evidence type="ECO:0000256" key="4">
    <source>
        <dbReference type="ARBA" id="ARBA00023029"/>
    </source>
</evidence>
<dbReference type="InterPro" id="IPR013825">
    <property type="entry name" value="Topo_IA_cen_sub2"/>
</dbReference>
<dbReference type="PANTHER" id="PTHR42785:SF1">
    <property type="entry name" value="DNA TOPOISOMERASE"/>
    <property type="match status" value="1"/>
</dbReference>
<dbReference type="InterPro" id="IPR023405">
    <property type="entry name" value="Topo_IA_core_domain"/>
</dbReference>
<dbReference type="Gene3D" id="1.10.290.10">
    <property type="entry name" value="Topoisomerase I, domain 4"/>
    <property type="match status" value="1"/>
</dbReference>
<dbReference type="InterPro" id="IPR013824">
    <property type="entry name" value="Topo_IA_cen_sub1"/>
</dbReference>
<keyword evidence="6" id="KW-0413">Isomerase</keyword>
<evidence type="ECO:0000256" key="5">
    <source>
        <dbReference type="ARBA" id="ARBA00023125"/>
    </source>
</evidence>
<feature type="domain" description="Topo IA-type catalytic" evidence="8">
    <location>
        <begin position="126"/>
        <end position="561"/>
    </location>
</feature>
<dbReference type="SUPFAM" id="SSF56712">
    <property type="entry name" value="Prokaryotic type I DNA topoisomerase"/>
    <property type="match status" value="1"/>
</dbReference>
<dbReference type="InterPro" id="IPR013497">
    <property type="entry name" value="Topo_IA_cen"/>
</dbReference>
<organism evidence="9">
    <name type="scientific">viral metagenome</name>
    <dbReference type="NCBI Taxonomy" id="1070528"/>
    <lineage>
        <taxon>unclassified sequences</taxon>
        <taxon>metagenomes</taxon>
        <taxon>organismal metagenomes</taxon>
    </lineage>
</organism>
<evidence type="ECO:0000256" key="1">
    <source>
        <dbReference type="ARBA" id="ARBA00000213"/>
    </source>
</evidence>
<dbReference type="SMART" id="SM00437">
    <property type="entry name" value="TOP1Ac"/>
    <property type="match status" value="1"/>
</dbReference>
<dbReference type="InterPro" id="IPR003601">
    <property type="entry name" value="Topo_IA_2"/>
</dbReference>
<proteinExistence type="inferred from homology"/>
<dbReference type="EC" id="5.6.2.1" evidence="3"/>
<comment type="catalytic activity">
    <reaction evidence="1">
        <text>ATP-independent breakage of single-stranded DNA, followed by passage and rejoining.</text>
        <dbReference type="EC" id="5.6.2.1"/>
    </reaction>
</comment>
<dbReference type="InterPro" id="IPR003602">
    <property type="entry name" value="Topo_IA_DNA-bd_dom"/>
</dbReference>
<dbReference type="Gene3D" id="3.40.50.140">
    <property type="match status" value="1"/>
</dbReference>
<evidence type="ECO:0000259" key="7">
    <source>
        <dbReference type="PROSITE" id="PS50880"/>
    </source>
</evidence>
<dbReference type="GO" id="GO:0003917">
    <property type="term" value="F:DNA topoisomerase type I (single strand cut, ATP-independent) activity"/>
    <property type="evidence" value="ECO:0007669"/>
    <property type="project" value="UniProtKB-EC"/>
</dbReference>
<keyword evidence="4" id="KW-0799">Topoisomerase</keyword>
<dbReference type="InterPro" id="IPR023406">
    <property type="entry name" value="Topo_IA_AS"/>
</dbReference>
<reference evidence="9" key="1">
    <citation type="journal article" date="2020" name="Nature">
        <title>Giant virus diversity and host interactions through global metagenomics.</title>
        <authorList>
            <person name="Schulz F."/>
            <person name="Roux S."/>
            <person name="Paez-Espino D."/>
            <person name="Jungbluth S."/>
            <person name="Walsh D.A."/>
            <person name="Denef V.J."/>
            <person name="McMahon K.D."/>
            <person name="Konstantinidis K.T."/>
            <person name="Eloe-Fadrosh E.A."/>
            <person name="Kyrpides N.C."/>
            <person name="Woyke T."/>
        </authorList>
    </citation>
    <scope>NUCLEOTIDE SEQUENCE</scope>
    <source>
        <strain evidence="9">GVMAG-S-1074260-58</strain>
    </source>
</reference>
<dbReference type="PROSITE" id="PS00396">
    <property type="entry name" value="TOPO_IA_1"/>
    <property type="match status" value="1"/>
</dbReference>
<sequence>MTYIAVIVESPTKCKTIEQFLGVGYKCFASCGHLRTMNDLNCIDFIHHSITFHVIPSKIRQISFLRKGIREASEVILALDDDREGESIAWHVCDLFQLPFTTKRIKFHEITRSAITHAITNPTFIHMDLVNAQHTRQALDLLIGFKISPLLHRYIKTKKTLSAGRCQSPALKLIYENQLECESTSGRVVYNTVGTFTSKRIEFVLNHSFSTPNEVEDFLTQSLTFEHVYSCSDIQTKYKPTPVPWNTSTLQQACSSKLSISPKSVMESCQLLYEAGYITYMRTDNTQYCNDFLYIMTDYISKHYGLEFNKPIQENEIEINTAAHEAIRPIYIERETVELNHREQRMYTLIRNHTIETCMVPAKYNCIQAHVTTCTPYVYTHCSEQMVFPGWQLVAGYTKASNVSFLQLLKQGPISFHTLHSKVSVLDLKSHYTEANLVHQLEKKRIGRPSTYAGIVDKLQERGYVKKTNVSGKSISCVEFKVDHCTIHKIDTMKEYGAERGKLIIEPLGRKVIQVLNQHFGPIFQYDYTKRMEDTLDLIAKGERGWEETCQSCLHEINQSIPSITPTSEIVLSIPSTIVSNEVLLVISTEATLRQGKYGPYIYYKTKRMKKPKFIPISTIPQSIQEAKEWLKHNHNLIV</sequence>
<dbReference type="InterPro" id="IPR000380">
    <property type="entry name" value="Topo_IA"/>
</dbReference>
<evidence type="ECO:0000313" key="9">
    <source>
        <dbReference type="EMBL" id="QHU09128.1"/>
    </source>
</evidence>
<dbReference type="SMART" id="SM00493">
    <property type="entry name" value="TOPRIM"/>
    <property type="match status" value="1"/>
</dbReference>
<evidence type="ECO:0000256" key="2">
    <source>
        <dbReference type="ARBA" id="ARBA00009446"/>
    </source>
</evidence>
<dbReference type="GO" id="GO:0006265">
    <property type="term" value="P:DNA topological change"/>
    <property type="evidence" value="ECO:0007669"/>
    <property type="project" value="InterPro"/>
</dbReference>